<dbReference type="SUPFAM" id="SSF101898">
    <property type="entry name" value="NHL repeat"/>
    <property type="match status" value="2"/>
</dbReference>
<dbReference type="InterPro" id="IPR056822">
    <property type="entry name" value="TEN_NHL"/>
</dbReference>
<evidence type="ECO:0000256" key="7">
    <source>
        <dbReference type="SAM" id="Phobius"/>
    </source>
</evidence>
<keyword evidence="7" id="KW-0812">Transmembrane</keyword>
<protein>
    <submittedName>
        <fullName evidence="10">S-layer homology domain-containing protein</fullName>
    </submittedName>
</protein>
<keyword evidence="1" id="KW-0732">Signal</keyword>
<dbReference type="SUPFAM" id="SSF81296">
    <property type="entry name" value="E set domains"/>
    <property type="match status" value="1"/>
</dbReference>
<feature type="domain" description="SLH" evidence="9">
    <location>
        <begin position="1932"/>
        <end position="1991"/>
    </location>
</feature>
<accession>A0A9X4QWK0</accession>
<gene>
    <name evidence="10" type="ORF">OMP40_38765</name>
</gene>
<evidence type="ECO:0000259" key="8">
    <source>
        <dbReference type="PROSITE" id="PS50042"/>
    </source>
</evidence>
<dbReference type="GO" id="GO:0030245">
    <property type="term" value="P:cellulose catabolic process"/>
    <property type="evidence" value="ECO:0007669"/>
    <property type="project" value="UniProtKB-KW"/>
</dbReference>
<dbReference type="InterPro" id="IPR040751">
    <property type="entry name" value="SbsC_C"/>
</dbReference>
<feature type="repeat" description="NHL" evidence="6">
    <location>
        <begin position="672"/>
        <end position="700"/>
    </location>
</feature>
<dbReference type="InterPro" id="IPR013783">
    <property type="entry name" value="Ig-like_fold"/>
</dbReference>
<dbReference type="PROSITE" id="PS50042">
    <property type="entry name" value="CNMP_BINDING_3"/>
    <property type="match status" value="1"/>
</dbReference>
<evidence type="ECO:0000256" key="5">
    <source>
        <dbReference type="ARBA" id="ARBA00023326"/>
    </source>
</evidence>
<dbReference type="PROSITE" id="PS51272">
    <property type="entry name" value="SLH"/>
    <property type="match status" value="3"/>
</dbReference>
<dbReference type="InterPro" id="IPR011042">
    <property type="entry name" value="6-blade_b-propeller_TolB-like"/>
</dbReference>
<keyword evidence="11" id="KW-1185">Reference proteome</keyword>
<dbReference type="CDD" id="cd14953">
    <property type="entry name" value="NHL_like_1"/>
    <property type="match status" value="1"/>
</dbReference>
<dbReference type="InterPro" id="IPR005102">
    <property type="entry name" value="Carbo-bd_X2"/>
</dbReference>
<dbReference type="Pfam" id="PF25021">
    <property type="entry name" value="TEN_NHL"/>
    <property type="match status" value="5"/>
</dbReference>
<evidence type="ECO:0000256" key="2">
    <source>
        <dbReference type="ARBA" id="ARBA00022737"/>
    </source>
</evidence>
<keyword evidence="4" id="KW-0119">Carbohydrate metabolism</keyword>
<evidence type="ECO:0000256" key="6">
    <source>
        <dbReference type="PROSITE-ProRule" id="PRU00504"/>
    </source>
</evidence>
<evidence type="ECO:0000259" key="9">
    <source>
        <dbReference type="PROSITE" id="PS51272"/>
    </source>
</evidence>
<dbReference type="InterPro" id="IPR014756">
    <property type="entry name" value="Ig_E-set"/>
</dbReference>
<proteinExistence type="predicted"/>
<dbReference type="Pfam" id="PF18316">
    <property type="entry name" value="S-l_SbsC_C"/>
    <property type="match status" value="8"/>
</dbReference>
<dbReference type="Pfam" id="PF03442">
    <property type="entry name" value="CBM_X2"/>
    <property type="match status" value="1"/>
</dbReference>
<dbReference type="Gene3D" id="2.120.10.30">
    <property type="entry name" value="TolB, C-terminal domain"/>
    <property type="match status" value="6"/>
</dbReference>
<evidence type="ECO:0000256" key="3">
    <source>
        <dbReference type="ARBA" id="ARBA00023001"/>
    </source>
</evidence>
<dbReference type="Gene3D" id="2.60.40.10">
    <property type="entry name" value="Immunoglobulins"/>
    <property type="match status" value="1"/>
</dbReference>
<keyword evidence="7" id="KW-0472">Membrane</keyword>
<reference evidence="10" key="1">
    <citation type="submission" date="2022-10" db="EMBL/GenBank/DDBJ databases">
        <title>Comparative genomic analysis of Cohnella hashimotonis sp. nov., isolated from the International Space Station.</title>
        <authorList>
            <person name="Simpson A."/>
            <person name="Venkateswaran K."/>
        </authorList>
    </citation>
    <scope>NUCLEOTIDE SEQUENCE</scope>
    <source>
        <strain evidence="10">DSM 28161</strain>
    </source>
</reference>
<dbReference type="InterPro" id="IPR000595">
    <property type="entry name" value="cNMP-bd_dom"/>
</dbReference>
<dbReference type="PROSITE" id="PS51125">
    <property type="entry name" value="NHL"/>
    <property type="match status" value="2"/>
</dbReference>
<feature type="domain" description="SLH" evidence="9">
    <location>
        <begin position="1992"/>
        <end position="2055"/>
    </location>
</feature>
<keyword evidence="5" id="KW-0624">Polysaccharide degradation</keyword>
<feature type="domain" description="Cyclic nucleotide-binding" evidence="8">
    <location>
        <begin position="514"/>
        <end position="548"/>
    </location>
</feature>
<dbReference type="Proteomes" id="UP001153404">
    <property type="component" value="Unassembled WGS sequence"/>
</dbReference>
<name>A0A9X4QWK0_9BACL</name>
<organism evidence="10 11">
    <name type="scientific">Cohnella rhizosphaerae</name>
    <dbReference type="NCBI Taxonomy" id="1457232"/>
    <lineage>
        <taxon>Bacteria</taxon>
        <taxon>Bacillati</taxon>
        <taxon>Bacillota</taxon>
        <taxon>Bacilli</taxon>
        <taxon>Bacillales</taxon>
        <taxon>Paenibacillaceae</taxon>
        <taxon>Cohnella</taxon>
    </lineage>
</organism>
<feature type="domain" description="SLH" evidence="9">
    <location>
        <begin position="2063"/>
        <end position="2125"/>
    </location>
</feature>
<feature type="repeat" description="NHL" evidence="6">
    <location>
        <begin position="163"/>
        <end position="199"/>
    </location>
</feature>
<keyword evidence="7" id="KW-1133">Transmembrane helix</keyword>
<comment type="caution">
    <text evidence="10">The sequence shown here is derived from an EMBL/GenBank/DDBJ whole genome shotgun (WGS) entry which is preliminary data.</text>
</comment>
<keyword evidence="3" id="KW-0136">Cellulose degradation</keyword>
<dbReference type="InterPro" id="IPR001119">
    <property type="entry name" value="SLH_dom"/>
</dbReference>
<sequence length="2136" mass="219408">MGKGRQSWNGDPAFIDPEFPIHCKFLSVCSVLSPIMYRLTNAAGNQNAWVGEIWMKRRIIMKSVALLTAAAVLLGLWPVVGLQQAHAAQDSVVKIVAGSGGAGKNGVLKSEIAIVPRAVAINSQYVFISDQENHVIRRIDKSTDLQTVVAGTGFPGYSGDGGPGDAAQLNRPSDIALDSSGNLYIVDLGNSVVRKLSVDGIITTVAGNGQHGYEGEGKVATLTMLSPTGIALDAQDNLYIAENSNYRVRKVNSQGLIHTVAGMGSTGPTANGGQATATRLLEPNDVAVDHSGNLYISETYNWSVRKVDTTGVINVYAGSGAFGHSGDGGQATLAKMGVPSNLTIDASGNLYITTLSKVIRKVDGGTKVISTVAGVHNSGGYTADGEDAETALISNPGSVAVDGDKVYFTEGMDNYLVRVIEADGKLGTYAGNGTSRYSGDGNEALNAQLQAPSNIAYDSRGNLYISDGENNRIRKVDTTGFISTIAGTGISGFFGDGGPADQAELSSPNGIAVDLNDNLYIVDSGNARIRKVDQGGLITTISGNGEFGFSGDGGPSIEAKIASPSAIAIDSAGNVFFVDSYNNRIRKVDTEGVITTFAGNGSYQEGADETEAKSGGIGSVNSLAVDEAGNLYFSTWEKVRKIGMDGKFHAFAGGGGGDAGDGGPATAATLISPQGIAVDSSGNVYIAERENHVIRKVDSVGTITTFAGTGDQGFNGDGLAARDTRLFNPQGLAMTNAGDLVVADSGNSIVRVITRPVVNATVTPTEAEFDKNTTAQEDLLLTLTANGNTLNGISIDQSMLSAGTDYAVSGNQIVVKKTFLSSLETGTFSLSLNMSAGVDPVVNVKIKDTTPKPVPMFELSDFAWAPGNSVGSTQATALPNIDSGHTLKFIVGAEGGETHPVEGMNAEEQAYVSTLTANEDIPVAADQHLFIAEVDGSGLIVAWADVTVLAENIKQAPAMVPFLDPEAFLWLPGSTTGTTQTTTLPSVGSGHTLKFIVGAAGDKTHPVAGTDAAAAGYVDTLSANGDIEVTAGQHLYIAEVDTTGKIVAWTDVTIAAENIKQAPGAVPPLNASDFAWAPGSTTGTTQTTTLPSVGNGHTLKFIVGAAGDKTHPVAGTDAATAGYVDSLSASSDIEVTAGQHLYIAEVDATGKIVAWTDVTVAAENIKQAPGAVPPLNASGFAWAPGSMTGTTQTTTLPSVGNGHTLKFIVGAAGDKTHPVAGTDAATAGYVDSLSANGDIEVTAGQHLYIAEVDATGKIVAWTDVTVAAENIKQAPGAVPPLNASDFAWAPGSTTGTTQTTTLPSVGNGHTLKFIVGAAGDKTHPVAGTDAATAGYVDSLSASSDIEVTAGQHLYIAEVDTTGKIVAWTDVTVAAENIKQAPGAVPPLNASDFAWAPGSTTGTTQTTNLPSVGNGHTLKFIVGAAGDKTHPVAGTDAATAGYVNTLTESSNIEVTAGQHLYIAEVDATGKIVAWTDVTVAAENIKQAPGAVPPLNASGFAWAPGSMTGTTQTTTLPSVGNGHTLKFIVGAAGDKTHPVAGTDAATAGYVDSLSANGDIEVTAGQHLYIAEVDATGKIVAWTDVTVAAENIKQAPGAVPPLNASDFAWAPGSTTGTTQATTLPSVGNGHTLKFIVGAAGDKTNPVAGTDAATAGYVDTLSANGDITVSAGQHLYIAEVDASGKIVAWTDVTVSAANVREASVPSIPTEVQQTEPGTTVLINGSPQNGLAKANVTAIGSKKSTVVQLDPAKSEALLASKPNGYVLTIPVQNGSGIVTGELNAQLIRNMADKEAVLEIRSEGIGYRLPASRIDVGSLASHFAAGTSLSDIVVRVKIEMLEAVPATSVGEVQFISPAVEFTITATVADQGTVVDRFNGYVERMIVLPDGIDPNRITTGVVVGEDGSIRHVPTKVIVEDGRYVAKINSLTNSVYTVVWHPLTFADAENHWAKGAINDLGSRLVINGVSDTIFAPNADMTRAEFAAIIVRGLGLRLGEGTASYLDVSSDAWYASAVRTASAYGLVSGYPDGTFRPDEKLTREQAMAVIAKAMRLTGLTTLNGDADATGTLSAFADVGQAGAWALDSIASTVKAGLVTGQGGKLMPKDNVSRAEVATLIQRLAAKVRLDLNQITPFFKAIVHSR</sequence>
<evidence type="ECO:0000256" key="1">
    <source>
        <dbReference type="ARBA" id="ARBA00022729"/>
    </source>
</evidence>
<evidence type="ECO:0000313" key="11">
    <source>
        <dbReference type="Proteomes" id="UP001153404"/>
    </source>
</evidence>
<dbReference type="InterPro" id="IPR001258">
    <property type="entry name" value="NHL_repeat"/>
</dbReference>
<dbReference type="EMBL" id="JAPDIA010000009">
    <property type="protein sequence ID" value="MDG0814571.1"/>
    <property type="molecule type" value="Genomic_DNA"/>
</dbReference>
<dbReference type="RefSeq" id="WP_277539540.1">
    <property type="nucleotide sequence ID" value="NZ_JAPDIA010000009.1"/>
</dbReference>
<dbReference type="SMART" id="SM00135">
    <property type="entry name" value="LY"/>
    <property type="match status" value="5"/>
</dbReference>
<evidence type="ECO:0000313" key="10">
    <source>
        <dbReference type="EMBL" id="MDG0814571.1"/>
    </source>
</evidence>
<keyword evidence="2" id="KW-0677">Repeat</keyword>
<feature type="transmembrane region" description="Helical" evidence="7">
    <location>
        <begin position="59"/>
        <end position="80"/>
    </location>
</feature>
<dbReference type="PANTHER" id="PTHR46388:SF2">
    <property type="entry name" value="NHL REPEAT-CONTAINING PROTEIN 2"/>
    <property type="match status" value="1"/>
</dbReference>
<dbReference type="Pfam" id="PF00395">
    <property type="entry name" value="SLH"/>
    <property type="match status" value="3"/>
</dbReference>
<dbReference type="PANTHER" id="PTHR46388">
    <property type="entry name" value="NHL REPEAT-CONTAINING PROTEIN 2"/>
    <property type="match status" value="1"/>
</dbReference>
<evidence type="ECO:0000256" key="4">
    <source>
        <dbReference type="ARBA" id="ARBA00023277"/>
    </source>
</evidence>
<dbReference type="InterPro" id="IPR000033">
    <property type="entry name" value="LDLR_classB_rpt"/>
</dbReference>